<comment type="caution">
    <text evidence="4">The sequence shown here is derived from an EMBL/GenBank/DDBJ whole genome shotgun (WGS) entry which is preliminary data.</text>
</comment>
<name>A0A3D6BS49_9FLAO</name>
<dbReference type="InterPro" id="IPR000873">
    <property type="entry name" value="AMP-dep_synth/lig_dom"/>
</dbReference>
<dbReference type="SUPFAM" id="SSF56801">
    <property type="entry name" value="Acetyl-CoA synthetase-like"/>
    <property type="match status" value="1"/>
</dbReference>
<dbReference type="PANTHER" id="PTHR43201:SF5">
    <property type="entry name" value="MEDIUM-CHAIN ACYL-COA LIGASE ACSF2, MITOCHONDRIAL"/>
    <property type="match status" value="1"/>
</dbReference>
<evidence type="ECO:0000256" key="2">
    <source>
        <dbReference type="ARBA" id="ARBA00022598"/>
    </source>
</evidence>
<organism evidence="4 5">
    <name type="scientific">Xanthomarina gelatinilytica</name>
    <dbReference type="NCBI Taxonomy" id="1137281"/>
    <lineage>
        <taxon>Bacteria</taxon>
        <taxon>Pseudomonadati</taxon>
        <taxon>Bacteroidota</taxon>
        <taxon>Flavobacteriia</taxon>
        <taxon>Flavobacteriales</taxon>
        <taxon>Flavobacteriaceae</taxon>
        <taxon>Xanthomarina</taxon>
    </lineage>
</organism>
<reference evidence="4 5" key="1">
    <citation type="journal article" date="2018" name="Nat. Biotechnol.">
        <title>A standardized bacterial taxonomy based on genome phylogeny substantially revises the tree of life.</title>
        <authorList>
            <person name="Parks D.H."/>
            <person name="Chuvochina M."/>
            <person name="Waite D.W."/>
            <person name="Rinke C."/>
            <person name="Skarshewski A."/>
            <person name="Chaumeil P.A."/>
            <person name="Hugenholtz P."/>
        </authorList>
    </citation>
    <scope>NUCLEOTIDE SEQUENCE [LARGE SCALE GENOMIC DNA]</scope>
    <source>
        <strain evidence="4">UBA10227</strain>
    </source>
</reference>
<gene>
    <name evidence="4" type="ORF">DHV22_09405</name>
</gene>
<dbReference type="InterPro" id="IPR042099">
    <property type="entry name" value="ANL_N_sf"/>
</dbReference>
<dbReference type="PANTHER" id="PTHR43201">
    <property type="entry name" value="ACYL-COA SYNTHETASE"/>
    <property type="match status" value="1"/>
</dbReference>
<evidence type="ECO:0000313" key="5">
    <source>
        <dbReference type="Proteomes" id="UP000263268"/>
    </source>
</evidence>
<dbReference type="Pfam" id="PF00501">
    <property type="entry name" value="AMP-binding"/>
    <property type="match status" value="1"/>
</dbReference>
<evidence type="ECO:0000313" key="4">
    <source>
        <dbReference type="EMBL" id="HCY81788.1"/>
    </source>
</evidence>
<evidence type="ECO:0000256" key="1">
    <source>
        <dbReference type="ARBA" id="ARBA00006432"/>
    </source>
</evidence>
<protein>
    <submittedName>
        <fullName evidence="4">O-succinylbenzoic acid--CoA ligase</fullName>
    </submittedName>
</protein>
<comment type="similarity">
    <text evidence="1">Belongs to the ATP-dependent AMP-binding enzyme family.</text>
</comment>
<sequence>MIPTYDKVHNKFKLNNRNYSYEELKEVAYSFIKEGKPFEKALGDFLADWLDSKDYIKTKTSGTTGKPKTIKIKKQAMVHSAIATGNYFGLKPGDKALHCLPTQFIAGKMMLVRAIILGLQIDVVEPASVLNFNTKKHYTFCAMVPMQLQQNIKKISHIKTLIVGGAPLSFNLKEQIKNLKTKVYATYGMTETITHIAVMPLNHVDDDTSNPRVKNIYHTLPNIKISQDERHCLVIEAPQLTKGKLVTNDVVTLYSNTSFEWLGRIDNVINSGGIKLYPEQIEKKLQSKITNRFFVASESDKKLGERLILDLEAANNNLPATIFDDLDGYEKPKRVYAVSKFIETTSGKLQRSKTLELIA</sequence>
<dbReference type="InterPro" id="IPR045851">
    <property type="entry name" value="AMP-bd_C_sf"/>
</dbReference>
<keyword evidence="2 4" id="KW-0436">Ligase</keyword>
<feature type="domain" description="AMP-dependent synthetase/ligase" evidence="3">
    <location>
        <begin position="60"/>
        <end position="214"/>
    </location>
</feature>
<dbReference type="Gene3D" id="3.40.50.12780">
    <property type="entry name" value="N-terminal domain of ligase-like"/>
    <property type="match status" value="1"/>
</dbReference>
<dbReference type="EMBL" id="DPRK01000147">
    <property type="protein sequence ID" value="HCY81788.1"/>
    <property type="molecule type" value="Genomic_DNA"/>
</dbReference>
<dbReference type="GO" id="GO:0031956">
    <property type="term" value="F:medium-chain fatty acid-CoA ligase activity"/>
    <property type="evidence" value="ECO:0007669"/>
    <property type="project" value="TreeGrafter"/>
</dbReference>
<proteinExistence type="inferred from homology"/>
<dbReference type="AlphaFoldDB" id="A0A3D6BS49"/>
<accession>A0A3D6BS49</accession>
<dbReference type="Proteomes" id="UP000263268">
    <property type="component" value="Unassembled WGS sequence"/>
</dbReference>
<evidence type="ECO:0000259" key="3">
    <source>
        <dbReference type="Pfam" id="PF00501"/>
    </source>
</evidence>
<dbReference type="Gene3D" id="3.30.300.30">
    <property type="match status" value="1"/>
</dbReference>
<dbReference type="GO" id="GO:0006631">
    <property type="term" value="P:fatty acid metabolic process"/>
    <property type="evidence" value="ECO:0007669"/>
    <property type="project" value="TreeGrafter"/>
</dbReference>